<comment type="caution">
    <text evidence="2">The sequence shown here is derived from an EMBL/GenBank/DDBJ whole genome shotgun (WGS) entry which is preliminary data.</text>
</comment>
<sequence>MKRLGILQNWNNKIDTFSPYFFFPFILILYFFVSLFDFGKIEYFEVKKNVLWPILVGLASYLAAVYFVQRRNWSFPSFGLKFLRGKTTYFLYVLGLIGLVSYMIMLFTGQVGIADESVRRHLDPKLNFLSSFLWFAVLFLICDRVVKEKELTRRRKQIYAFVLFLILCLLVLMGYRTPIAIICFTCLIVIHYTIKRIKISWLLAFLFVVGLALSLFGFFRMVTEDQTKQFNTHEGPDVELSEKEMNRDLMLVRKINETPKWVRGLTEASVTGKIVLSKLMEYTDEHGYLYGKLHKGIFSTILPGEQLSPRMEITEMVNSITVETGKYVTRPGRTTTPTLLGQFYVEGGYIAIIIGFALYGVILSMLYNQMKQSGFKSYSIISYAFITTIFMISIHTGLLDLVFLLMIGYALVSGGIERKQNI</sequence>
<feature type="transmembrane region" description="Helical" evidence="1">
    <location>
        <begin position="201"/>
        <end position="222"/>
    </location>
</feature>
<accession>A0ABD5IYQ2</accession>
<protein>
    <submittedName>
        <fullName evidence="2">Oligosaccharide repeat unit polymerase</fullName>
    </submittedName>
</protein>
<proteinExistence type="predicted"/>
<feature type="transmembrane region" description="Helical" evidence="1">
    <location>
        <begin position="347"/>
        <end position="368"/>
    </location>
</feature>
<evidence type="ECO:0000313" key="2">
    <source>
        <dbReference type="EMBL" id="MED5053051.1"/>
    </source>
</evidence>
<name>A0ABD5IYQ2_9BACL</name>
<feature type="transmembrane region" description="Helical" evidence="1">
    <location>
        <begin position="380"/>
        <end position="412"/>
    </location>
</feature>
<feature type="transmembrane region" description="Helical" evidence="1">
    <location>
        <begin position="89"/>
        <end position="108"/>
    </location>
</feature>
<evidence type="ECO:0000313" key="3">
    <source>
        <dbReference type="Proteomes" id="UP001339962"/>
    </source>
</evidence>
<feature type="transmembrane region" description="Helical" evidence="1">
    <location>
        <begin position="179"/>
        <end position="194"/>
    </location>
</feature>
<dbReference type="Pfam" id="PF01901">
    <property type="entry name" value="O_anti_polymase"/>
    <property type="match status" value="2"/>
</dbReference>
<feature type="transmembrane region" description="Helical" evidence="1">
    <location>
        <begin position="20"/>
        <end position="38"/>
    </location>
</feature>
<gene>
    <name evidence="2" type="ORF">P9850_14710</name>
</gene>
<dbReference type="Proteomes" id="UP001339962">
    <property type="component" value="Unassembled WGS sequence"/>
</dbReference>
<dbReference type="NCBIfam" id="TIGR04370">
    <property type="entry name" value="glyco_rpt_poly"/>
    <property type="match status" value="1"/>
</dbReference>
<evidence type="ECO:0000256" key="1">
    <source>
        <dbReference type="SAM" id="Phobius"/>
    </source>
</evidence>
<keyword evidence="1" id="KW-0472">Membrane</keyword>
<reference evidence="2 3" key="1">
    <citation type="submission" date="2023-03" db="EMBL/GenBank/DDBJ databases">
        <title>Bacillus Genome Sequencing.</title>
        <authorList>
            <person name="Dunlap C."/>
        </authorList>
    </citation>
    <scope>NUCLEOTIDE SEQUENCE [LARGE SCALE GENOMIC DNA]</scope>
    <source>
        <strain evidence="2 3">NRS-38</strain>
    </source>
</reference>
<dbReference type="RefSeq" id="WP_328219319.1">
    <property type="nucleotide sequence ID" value="NZ_JARTLI010000038.1"/>
</dbReference>
<keyword evidence="1" id="KW-1133">Transmembrane helix</keyword>
<dbReference type="EMBL" id="JARTLI010000038">
    <property type="protein sequence ID" value="MED5053051.1"/>
    <property type="molecule type" value="Genomic_DNA"/>
</dbReference>
<keyword evidence="1" id="KW-0812">Transmembrane</keyword>
<feature type="transmembrane region" description="Helical" evidence="1">
    <location>
        <begin position="50"/>
        <end position="68"/>
    </location>
</feature>
<dbReference type="AlphaFoldDB" id="A0ABD5IYQ2"/>
<dbReference type="InterPro" id="IPR002760">
    <property type="entry name" value="O_anti_polymase"/>
</dbReference>
<organism evidence="2 3">
    <name type="scientific">Anoxybacteroides rupiense</name>
    <dbReference type="NCBI Taxonomy" id="311460"/>
    <lineage>
        <taxon>Bacteria</taxon>
        <taxon>Bacillati</taxon>
        <taxon>Bacillota</taxon>
        <taxon>Bacilli</taxon>
        <taxon>Bacillales</taxon>
        <taxon>Anoxybacillaceae</taxon>
        <taxon>Anoxybacteroides</taxon>
    </lineage>
</organism>
<feature type="transmembrane region" description="Helical" evidence="1">
    <location>
        <begin position="128"/>
        <end position="146"/>
    </location>
</feature>